<sequence>MIKLYGKNDPGFTIQHKTGKGVGHPIRPKNFKANILCQKHNTALHPADDAALAFATFLRRIALQYDAGAGEWGDAEEVTISGDDMQRWVLKLFLNHAVTGHFDVQQDNTVTFPSESIDLLLDRAAWPSTWGLTVPGETRSKDVRACPFQPIDVVNSHWWGVAPFVHKDKTWIGGGIVDLAHVSFGLTLFNPGRGMPGWDNPGNHLHGSLQRPAFISWELEGLEKRINFTWDYPLHHLGITYALRPQNKADRLAGKLPVGQHIWLE</sequence>
<organism evidence="1 2">
    <name type="scientific">Mycobacterium heidelbergense</name>
    <dbReference type="NCBI Taxonomy" id="53376"/>
    <lineage>
        <taxon>Bacteria</taxon>
        <taxon>Bacillati</taxon>
        <taxon>Actinomycetota</taxon>
        <taxon>Actinomycetes</taxon>
        <taxon>Mycobacteriales</taxon>
        <taxon>Mycobacteriaceae</taxon>
        <taxon>Mycobacterium</taxon>
        <taxon>Mycobacterium simiae complex</taxon>
    </lineage>
</organism>
<protein>
    <submittedName>
        <fullName evidence="1">Uncharacterized protein</fullName>
    </submittedName>
</protein>
<gene>
    <name evidence="1" type="ORF">BST25_14735</name>
</gene>
<dbReference type="EMBL" id="MVHR01000020">
    <property type="protein sequence ID" value="ORA72490.1"/>
    <property type="molecule type" value="Genomic_DNA"/>
</dbReference>
<proteinExistence type="predicted"/>
<keyword evidence="2" id="KW-1185">Reference proteome</keyword>
<dbReference type="Proteomes" id="UP000192566">
    <property type="component" value="Unassembled WGS sequence"/>
</dbReference>
<accession>A0A1X0DKW1</accession>
<comment type="caution">
    <text evidence="1">The sequence shown here is derived from an EMBL/GenBank/DDBJ whole genome shotgun (WGS) entry which is preliminary data.</text>
</comment>
<dbReference type="AlphaFoldDB" id="A0A1X0DKW1"/>
<reference evidence="1 2" key="1">
    <citation type="submission" date="2017-02" db="EMBL/GenBank/DDBJ databases">
        <title>The new phylogeny of genus Mycobacterium.</title>
        <authorList>
            <person name="Tortoli E."/>
            <person name="Trovato A."/>
            <person name="Cirillo D.M."/>
        </authorList>
    </citation>
    <scope>NUCLEOTIDE SEQUENCE [LARGE SCALE GENOMIC DNA]</scope>
    <source>
        <strain evidence="1 2">DSM 44471</strain>
    </source>
</reference>
<evidence type="ECO:0000313" key="2">
    <source>
        <dbReference type="Proteomes" id="UP000192566"/>
    </source>
</evidence>
<evidence type="ECO:0000313" key="1">
    <source>
        <dbReference type="EMBL" id="ORA72490.1"/>
    </source>
</evidence>
<name>A0A1X0DKW1_MYCHE</name>